<name>A0A7W6LQ01_9SPHN</name>
<comment type="caution">
    <text evidence="1">The sequence shown here is derived from an EMBL/GenBank/DDBJ whole genome shotgun (WGS) entry which is preliminary data.</text>
</comment>
<dbReference type="EMBL" id="JACIEU010000007">
    <property type="protein sequence ID" value="MBB4148353.1"/>
    <property type="molecule type" value="Genomic_DNA"/>
</dbReference>
<accession>A0A7W6LQ01</accession>
<sequence>MTLVPNPQTTTARSAQRSTYRAFGLTLESDIPLPELTTIEPSGSPDIQIVYGRDMPLPTREQGVVAQFRRDGTHFLAWPDVAAFQFHGPALIEVQPYPDTPVTYLPFPLLGPIMALALHMRKLVTLHASAIDINGHGIIFVGDKLAGKSTTAAAFLRAGHRLLTDDLLAIQSDPAGALHILPAYGQIKLAEDAADAVKLSSATPLPLVYPTFEKRQHRLTKDFQHDWVAPKCLYILDRVGERPGLSPLTGTQALTSILRYSYISRFGKVALSPADEARHMQKCAELARQVRVATLHVPHALNRLEETVELVRADCEEGA</sequence>
<dbReference type="SUPFAM" id="SSF53795">
    <property type="entry name" value="PEP carboxykinase-like"/>
    <property type="match status" value="1"/>
</dbReference>
<dbReference type="Gene3D" id="3.40.50.300">
    <property type="entry name" value="P-loop containing nucleotide triphosphate hydrolases"/>
    <property type="match status" value="1"/>
</dbReference>
<dbReference type="Proteomes" id="UP000590524">
    <property type="component" value="Unassembled WGS sequence"/>
</dbReference>
<evidence type="ECO:0000313" key="2">
    <source>
        <dbReference type="Proteomes" id="UP000590524"/>
    </source>
</evidence>
<dbReference type="RefSeq" id="WP_188082100.1">
    <property type="nucleotide sequence ID" value="NZ_JACIEU010000007.1"/>
</dbReference>
<proteinExistence type="predicted"/>
<evidence type="ECO:0008006" key="3">
    <source>
        <dbReference type="Google" id="ProtNLM"/>
    </source>
</evidence>
<gene>
    <name evidence="1" type="ORF">GGQ90_002132</name>
</gene>
<keyword evidence="2" id="KW-1185">Reference proteome</keyword>
<protein>
    <recommendedName>
        <fullName evidence="3">Serine kinase</fullName>
    </recommendedName>
</protein>
<reference evidence="1 2" key="1">
    <citation type="submission" date="2020-08" db="EMBL/GenBank/DDBJ databases">
        <title>Genomic Encyclopedia of Type Strains, Phase IV (KMG-IV): sequencing the most valuable type-strain genomes for metagenomic binning, comparative biology and taxonomic classification.</title>
        <authorList>
            <person name="Goeker M."/>
        </authorList>
    </citation>
    <scope>NUCLEOTIDE SEQUENCE [LARGE SCALE GENOMIC DNA]</scope>
    <source>
        <strain evidence="1 2">DSM 19371</strain>
    </source>
</reference>
<organism evidence="1 2">
    <name type="scientific">Sphingobium scionense</name>
    <dbReference type="NCBI Taxonomy" id="1404341"/>
    <lineage>
        <taxon>Bacteria</taxon>
        <taxon>Pseudomonadati</taxon>
        <taxon>Pseudomonadota</taxon>
        <taxon>Alphaproteobacteria</taxon>
        <taxon>Sphingomonadales</taxon>
        <taxon>Sphingomonadaceae</taxon>
        <taxon>Sphingobium</taxon>
    </lineage>
</organism>
<dbReference type="InterPro" id="IPR027417">
    <property type="entry name" value="P-loop_NTPase"/>
</dbReference>
<dbReference type="AlphaFoldDB" id="A0A7W6LQ01"/>
<evidence type="ECO:0000313" key="1">
    <source>
        <dbReference type="EMBL" id="MBB4148353.1"/>
    </source>
</evidence>